<keyword evidence="1" id="KW-0812">Transmembrane</keyword>
<evidence type="ECO:0000256" key="1">
    <source>
        <dbReference type="SAM" id="Phobius"/>
    </source>
</evidence>
<reference evidence="2 3" key="1">
    <citation type="submission" date="2021-12" db="EMBL/GenBank/DDBJ databases">
        <title>Genome sequencing of bacteria with rrn-lacking chromosome and rrn-plasmid.</title>
        <authorList>
            <person name="Anda M."/>
            <person name="Iwasaki W."/>
        </authorList>
    </citation>
    <scope>NUCLEOTIDE SEQUENCE [LARGE SCALE GENOMIC DNA]</scope>
    <source>
        <strain evidence="2 3">NBRC 15940</strain>
    </source>
</reference>
<dbReference type="EMBL" id="BQKE01000001">
    <property type="protein sequence ID" value="GJM59683.1"/>
    <property type="molecule type" value="Genomic_DNA"/>
</dbReference>
<protein>
    <recommendedName>
        <fullName evidence="4">Small multi-drug export protein</fullName>
    </recommendedName>
</protein>
<feature type="transmembrane region" description="Helical" evidence="1">
    <location>
        <begin position="97"/>
        <end position="127"/>
    </location>
</feature>
<evidence type="ECO:0000313" key="2">
    <source>
        <dbReference type="EMBL" id="GJM59683.1"/>
    </source>
</evidence>
<evidence type="ECO:0008006" key="4">
    <source>
        <dbReference type="Google" id="ProtNLM"/>
    </source>
</evidence>
<accession>A0AAN5AK98</accession>
<keyword evidence="1" id="KW-0472">Membrane</keyword>
<evidence type="ECO:0000313" key="3">
    <source>
        <dbReference type="Proteomes" id="UP001310022"/>
    </source>
</evidence>
<feature type="transmembrane region" description="Helical" evidence="1">
    <location>
        <begin position="12"/>
        <end position="31"/>
    </location>
</feature>
<dbReference type="AlphaFoldDB" id="A0AAN5AK98"/>
<comment type="caution">
    <text evidence="2">The sequence shown here is derived from an EMBL/GenBank/DDBJ whole genome shotgun (WGS) entry which is preliminary data.</text>
</comment>
<organism evidence="2 3">
    <name type="scientific">Persicobacter diffluens</name>
    <dbReference type="NCBI Taxonomy" id="981"/>
    <lineage>
        <taxon>Bacteria</taxon>
        <taxon>Pseudomonadati</taxon>
        <taxon>Bacteroidota</taxon>
        <taxon>Cytophagia</taxon>
        <taxon>Cytophagales</taxon>
        <taxon>Persicobacteraceae</taxon>
        <taxon>Persicobacter</taxon>
    </lineage>
</organism>
<gene>
    <name evidence="2" type="ORF">PEDI_02350</name>
</gene>
<feature type="transmembrane region" description="Helical" evidence="1">
    <location>
        <begin position="133"/>
        <end position="152"/>
    </location>
</feature>
<feature type="transmembrane region" description="Helical" evidence="1">
    <location>
        <begin position="51"/>
        <end position="76"/>
    </location>
</feature>
<name>A0AAN5AK98_9BACT</name>
<dbReference type="Proteomes" id="UP001310022">
    <property type="component" value="Unassembled WGS sequence"/>
</dbReference>
<keyword evidence="1" id="KW-1133">Transmembrane helix</keyword>
<proteinExistence type="predicted"/>
<sequence length="156" mass="17454">MAGTCYFVGRSHIVIVAILSKYVPVYLISMIKFIGGPALGPALGLTYWETVLFTISGMMTTVVLVSFFGIQLRHFLLRKKIIGKKKFSRRSRRFVYIWKRYGLLGVSFLTPVIFSPVVGTLLASVLGAPRLQLMVYMLVSAAFWGLGLSFVLHQVM</sequence>
<keyword evidence="3" id="KW-1185">Reference proteome</keyword>